<keyword evidence="2" id="KW-1185">Reference proteome</keyword>
<accession>A0ACC1HZS3</accession>
<sequence length="689" mass="76249">VTAKVDVALPCGYFNIWRPLHDSSTRPADRLAHYLPFKFTSGDATADSSQSGIRKWDSRISYSSADDEYYQNGLVLPFIKTWHNGTLYTKNVFCKTEHDWGMVYLASNHENPKLQSMLAWRFNYAESKSIIDRFHAVLNFSLFAETAAIQWYIRPLTHKEFSLIPIHVLTAEEALAFPEVPKPPGAKEITSPIEARARIVQQYRGHLLAYREPPNELHTYAVHSVPGFAADLSQYVENEYGFEVWVQLCPATEGTNRWQKVQISRQPLLLGVGGRTRDNDDALARCGLDFRIKLRADIEVPPVSDSLSTALLPLDQRGTQVKFQMDDPRTADFTISVNDPENTVGCLQPPIRAHERVLAAGSEYFAALLASSMAESASKQVMLDNMAYGAVRVAINFLYTGEVPDAALRDLDDWISLLGVAAPDFVSQCQIPCEFPDEEFFNYLVDIADDNGAQELTDALDRIKHYYPVVIQEHSIRTGPTKPFCALALDTTPPHLDNNHHPHLHNEFPVVFGPDDDDDGHSDDDDDDNDFGHGHFGRGHFGRGHFGRGGDAIGMQHMFMPGPLIQHEHIANANRPNDNHVVEDEPGWVTTNEGVPLFGRLLGGVFGHGWRVTNTDNNSNDNTANAVQHQDPPEPQPGPVPEMPRTDEAPTTASTSTSSTPPAPAPGPTPTPTTTAGPSASQPPHVPEP</sequence>
<proteinExistence type="predicted"/>
<evidence type="ECO:0000313" key="2">
    <source>
        <dbReference type="Proteomes" id="UP001150581"/>
    </source>
</evidence>
<protein>
    <submittedName>
        <fullName evidence="1">Uncharacterized protein</fullName>
    </submittedName>
</protein>
<comment type="caution">
    <text evidence="1">The sequence shown here is derived from an EMBL/GenBank/DDBJ whole genome shotgun (WGS) entry which is preliminary data.</text>
</comment>
<dbReference type="Proteomes" id="UP001150581">
    <property type="component" value="Unassembled WGS sequence"/>
</dbReference>
<organism evidence="1 2">
    <name type="scientific">Kickxella alabastrina</name>
    <dbReference type="NCBI Taxonomy" id="61397"/>
    <lineage>
        <taxon>Eukaryota</taxon>
        <taxon>Fungi</taxon>
        <taxon>Fungi incertae sedis</taxon>
        <taxon>Zoopagomycota</taxon>
        <taxon>Kickxellomycotina</taxon>
        <taxon>Kickxellomycetes</taxon>
        <taxon>Kickxellales</taxon>
        <taxon>Kickxellaceae</taxon>
        <taxon>Kickxella</taxon>
    </lineage>
</organism>
<evidence type="ECO:0000313" key="1">
    <source>
        <dbReference type="EMBL" id="KAJ1884129.1"/>
    </source>
</evidence>
<dbReference type="EMBL" id="JANBPG010002948">
    <property type="protein sequence ID" value="KAJ1884129.1"/>
    <property type="molecule type" value="Genomic_DNA"/>
</dbReference>
<name>A0ACC1HZS3_9FUNG</name>
<reference evidence="1" key="1">
    <citation type="submission" date="2022-07" db="EMBL/GenBank/DDBJ databases">
        <title>Phylogenomic reconstructions and comparative analyses of Kickxellomycotina fungi.</title>
        <authorList>
            <person name="Reynolds N.K."/>
            <person name="Stajich J.E."/>
            <person name="Barry K."/>
            <person name="Grigoriev I.V."/>
            <person name="Crous P."/>
            <person name="Smith M.E."/>
        </authorList>
    </citation>
    <scope>NUCLEOTIDE SEQUENCE</scope>
    <source>
        <strain evidence="1">Benny 63K</strain>
    </source>
</reference>
<feature type="non-terminal residue" evidence="1">
    <location>
        <position position="1"/>
    </location>
</feature>
<gene>
    <name evidence="1" type="ORF">LPJ66_010760</name>
</gene>